<dbReference type="Proteomes" id="UP000789525">
    <property type="component" value="Unassembled WGS sequence"/>
</dbReference>
<accession>A0ACA9P6D1</accession>
<feature type="non-terminal residue" evidence="1">
    <location>
        <position position="1"/>
    </location>
</feature>
<organism evidence="1 2">
    <name type="scientific">Acaulospora colombiana</name>
    <dbReference type="NCBI Taxonomy" id="27376"/>
    <lineage>
        <taxon>Eukaryota</taxon>
        <taxon>Fungi</taxon>
        <taxon>Fungi incertae sedis</taxon>
        <taxon>Mucoromycota</taxon>
        <taxon>Glomeromycotina</taxon>
        <taxon>Glomeromycetes</taxon>
        <taxon>Diversisporales</taxon>
        <taxon>Acaulosporaceae</taxon>
        <taxon>Acaulospora</taxon>
    </lineage>
</organism>
<keyword evidence="2" id="KW-1185">Reference proteome</keyword>
<name>A0ACA9P6D1_9GLOM</name>
<dbReference type="EMBL" id="CAJVPT010029737">
    <property type="protein sequence ID" value="CAG8691910.1"/>
    <property type="molecule type" value="Genomic_DNA"/>
</dbReference>
<evidence type="ECO:0000313" key="2">
    <source>
        <dbReference type="Proteomes" id="UP000789525"/>
    </source>
</evidence>
<evidence type="ECO:0000313" key="1">
    <source>
        <dbReference type="EMBL" id="CAG8691910.1"/>
    </source>
</evidence>
<comment type="caution">
    <text evidence="1">The sequence shown here is derived from an EMBL/GenBank/DDBJ whole genome shotgun (WGS) entry which is preliminary data.</text>
</comment>
<sequence length="145" mass="16126">AEPCQFDQSNMFSVSTYRPGMALDRSAVQSQHTNSKGLEGVPIPSSMYTPRSLQSDLSTPSLSQHPRTPFTPFPDILHIDKRRKFLQHVSSGHHCDQSSGGAPSAPSQASLRQITIDQDKSPRRDCVTEWRSCLKWTAAVQDEET</sequence>
<proteinExistence type="predicted"/>
<protein>
    <submittedName>
        <fullName evidence="1">7450_t:CDS:1</fullName>
    </submittedName>
</protein>
<gene>
    <name evidence="1" type="ORF">ACOLOM_LOCUS9864</name>
</gene>
<reference evidence="1" key="1">
    <citation type="submission" date="2021-06" db="EMBL/GenBank/DDBJ databases">
        <authorList>
            <person name="Kallberg Y."/>
            <person name="Tangrot J."/>
            <person name="Rosling A."/>
        </authorList>
    </citation>
    <scope>NUCLEOTIDE SEQUENCE</scope>
    <source>
        <strain evidence="1">CL356</strain>
    </source>
</reference>